<protein>
    <submittedName>
        <fullName evidence="2">Uncharacterized protein</fullName>
    </submittedName>
</protein>
<feature type="signal peptide" evidence="1">
    <location>
        <begin position="1"/>
        <end position="19"/>
    </location>
</feature>
<reference evidence="2 3" key="1">
    <citation type="submission" date="2020-08" db="EMBL/GenBank/DDBJ databases">
        <title>Streptomycin Non-resistant strain, P. mexicana.</title>
        <authorList>
            <person name="Ganesh-Kumar S."/>
            <person name="Zhe T."/>
            <person name="Yu Z."/>
            <person name="Min Y."/>
        </authorList>
    </citation>
    <scope>NUCLEOTIDE SEQUENCE [LARGE SCALE GENOMIC DNA]</scope>
    <source>
        <strain evidence="2 3">GTZY2</strain>
    </source>
</reference>
<organism evidence="2 3">
    <name type="scientific">Pseudoxanthomonas mexicana</name>
    <dbReference type="NCBI Taxonomy" id="128785"/>
    <lineage>
        <taxon>Bacteria</taxon>
        <taxon>Pseudomonadati</taxon>
        <taxon>Pseudomonadota</taxon>
        <taxon>Gammaproteobacteria</taxon>
        <taxon>Lysobacterales</taxon>
        <taxon>Lysobacteraceae</taxon>
        <taxon>Pseudoxanthomonas</taxon>
    </lineage>
</organism>
<dbReference type="Proteomes" id="UP000515838">
    <property type="component" value="Chromosome"/>
</dbReference>
<evidence type="ECO:0000313" key="3">
    <source>
        <dbReference type="Proteomes" id="UP000515838"/>
    </source>
</evidence>
<dbReference type="GeneID" id="81469486"/>
<feature type="chain" id="PRO_5028821583" evidence="1">
    <location>
        <begin position="20"/>
        <end position="149"/>
    </location>
</feature>
<sequence length="149" mass="15693">MNVLKVGFFAAVAALAVLAAREYLPRDAVKAVAARVTGEAATESGASSRHGFVDIPLPDGQSGHHVVIFAPANCPSDAAQRAEALARRLDDAGIPYTRSQSANFSTLSSQDEANRVMSVMNGPIPIVFVRKRARANPDAEAVMAEYRGG</sequence>
<dbReference type="RefSeq" id="WP_187573492.1">
    <property type="nucleotide sequence ID" value="NZ_CP060731.1"/>
</dbReference>
<dbReference type="AlphaFoldDB" id="A0A7G9TD46"/>
<dbReference type="EMBL" id="CP060731">
    <property type="protein sequence ID" value="QNN78021.1"/>
    <property type="molecule type" value="Genomic_DNA"/>
</dbReference>
<proteinExistence type="predicted"/>
<evidence type="ECO:0000256" key="1">
    <source>
        <dbReference type="SAM" id="SignalP"/>
    </source>
</evidence>
<evidence type="ECO:0000313" key="2">
    <source>
        <dbReference type="EMBL" id="QNN78021.1"/>
    </source>
</evidence>
<name>A0A7G9TD46_PSEMX</name>
<keyword evidence="1" id="KW-0732">Signal</keyword>
<gene>
    <name evidence="2" type="ORF">IAE60_00825</name>
</gene>
<accession>A0A7G9TD46</accession>